<feature type="compositionally biased region" description="Low complexity" evidence="1">
    <location>
        <begin position="371"/>
        <end position="389"/>
    </location>
</feature>
<keyword evidence="4" id="KW-1185">Reference proteome</keyword>
<dbReference type="Gene3D" id="1.20.120.2010">
    <property type="entry name" value="NAB conserved domain 2"/>
    <property type="match status" value="1"/>
</dbReference>
<feature type="region of interest" description="Disordered" evidence="1">
    <location>
        <begin position="268"/>
        <end position="424"/>
    </location>
</feature>
<dbReference type="GeneID" id="83209879"/>
<feature type="domain" description="NAB co-repressor" evidence="2">
    <location>
        <begin position="142"/>
        <end position="211"/>
    </location>
</feature>
<dbReference type="AlphaFoldDB" id="A0AAD7Y0L6"/>
<proteinExistence type="predicted"/>
<protein>
    <recommendedName>
        <fullName evidence="2">NAB co-repressor domain-containing protein</fullName>
    </recommendedName>
</protein>
<gene>
    <name evidence="3" type="ORF">O0I10_002462</name>
</gene>
<feature type="compositionally biased region" description="Polar residues" evidence="1">
    <location>
        <begin position="107"/>
        <end position="121"/>
    </location>
</feature>
<reference evidence="3 4" key="1">
    <citation type="submission" date="2023-03" db="EMBL/GenBank/DDBJ databases">
        <title>Genome sequence of Lichtheimia ornata CBS 291.66.</title>
        <authorList>
            <person name="Mohabir J.T."/>
            <person name="Shea T.P."/>
            <person name="Kurbessoian T."/>
            <person name="Berby B."/>
            <person name="Fontaine J."/>
            <person name="Livny J."/>
            <person name="Gnirke A."/>
            <person name="Stajich J.E."/>
            <person name="Cuomo C.A."/>
        </authorList>
    </citation>
    <scope>NUCLEOTIDE SEQUENCE [LARGE SCALE GENOMIC DNA]</scope>
    <source>
        <strain evidence="3">CBS 291.66</strain>
    </source>
</reference>
<dbReference type="GO" id="GO:0005634">
    <property type="term" value="C:nucleus"/>
    <property type="evidence" value="ECO:0007669"/>
    <property type="project" value="InterPro"/>
</dbReference>
<evidence type="ECO:0000259" key="2">
    <source>
        <dbReference type="Pfam" id="PF04905"/>
    </source>
</evidence>
<organism evidence="3 4">
    <name type="scientific">Lichtheimia ornata</name>
    <dbReference type="NCBI Taxonomy" id="688661"/>
    <lineage>
        <taxon>Eukaryota</taxon>
        <taxon>Fungi</taxon>
        <taxon>Fungi incertae sedis</taxon>
        <taxon>Mucoromycota</taxon>
        <taxon>Mucoromycotina</taxon>
        <taxon>Mucoromycetes</taxon>
        <taxon>Mucorales</taxon>
        <taxon>Lichtheimiaceae</taxon>
        <taxon>Lichtheimia</taxon>
    </lineage>
</organism>
<feature type="compositionally biased region" description="Low complexity" evidence="1">
    <location>
        <begin position="309"/>
        <end position="350"/>
    </location>
</feature>
<dbReference type="InterPro" id="IPR006989">
    <property type="entry name" value="NAB_co-repressor_dom"/>
</dbReference>
<dbReference type="GO" id="GO:0045892">
    <property type="term" value="P:negative regulation of DNA-templated transcription"/>
    <property type="evidence" value="ECO:0007669"/>
    <property type="project" value="InterPro"/>
</dbReference>
<dbReference type="EMBL" id="JARTCD010000007">
    <property type="protein sequence ID" value="KAJ8661655.1"/>
    <property type="molecule type" value="Genomic_DNA"/>
</dbReference>
<evidence type="ECO:0000313" key="3">
    <source>
        <dbReference type="EMBL" id="KAJ8661655.1"/>
    </source>
</evidence>
<feature type="compositionally biased region" description="Acidic residues" evidence="1">
    <location>
        <begin position="351"/>
        <end position="366"/>
    </location>
</feature>
<comment type="caution">
    <text evidence="3">The sequence shown here is derived from an EMBL/GenBank/DDBJ whole genome shotgun (WGS) entry which is preliminary data.</text>
</comment>
<evidence type="ECO:0000256" key="1">
    <source>
        <dbReference type="SAM" id="MobiDB-lite"/>
    </source>
</evidence>
<feature type="region of interest" description="Disordered" evidence="1">
    <location>
        <begin position="70"/>
        <end position="135"/>
    </location>
</feature>
<accession>A0AAD7Y0L6</accession>
<dbReference type="Pfam" id="PF04905">
    <property type="entry name" value="NCD2"/>
    <property type="match status" value="1"/>
</dbReference>
<evidence type="ECO:0000313" key="4">
    <source>
        <dbReference type="Proteomes" id="UP001234581"/>
    </source>
</evidence>
<dbReference type="RefSeq" id="XP_058346568.1">
    <property type="nucleotide sequence ID" value="XM_058482544.1"/>
</dbReference>
<feature type="compositionally biased region" description="Low complexity" evidence="1">
    <location>
        <begin position="74"/>
        <end position="93"/>
    </location>
</feature>
<dbReference type="InterPro" id="IPR038398">
    <property type="entry name" value="NCD2_sf"/>
</dbReference>
<name>A0AAD7Y0L6_9FUNG</name>
<sequence length="424" mass="48127">MLPSLHAFLCDQDLGQYYDSFIRAGATDRDVPQLLHLNDNELNEFLSAVRMLPFHAVVLKKGLRVLRSKLDNEQQPASSSSSPPQQQQPPSTSHQHHHQRVGIDMILNNTSDTPTLSSTSCNNNNNNNHASGDMTNDAAQEASRDVIVLHATIYGKNSRRPLTKYENAINEASISLALENPSLLVNKGDLFEQAKKRLLENGYQYKRGRSRSKLIATTYPYQRQQSSDDDGKCSKRKLNAQRLSQQRQEKLNELQVKIKTVVERQQQHPEEMAQWEPTRQALMKQVSKIKSQERKHQWYERRKTERADSGFSEESFESSQDPSSSSSSQESTAPTSSQPEQPQPQQQQQEVYDDDETESEDEDEDMAMQQTCSSTPSSSAPTSPSSVTTHLSAPFYCNHPAYPRESAVRDHTSPYVNDYLQQRQ</sequence>
<feature type="compositionally biased region" description="Basic and acidic residues" evidence="1">
    <location>
        <begin position="290"/>
        <end position="308"/>
    </location>
</feature>
<dbReference type="Proteomes" id="UP001234581">
    <property type="component" value="Unassembled WGS sequence"/>
</dbReference>